<accession>A0A8T0HZZ3</accession>
<reference evidence="1" key="1">
    <citation type="submission" date="2020-06" db="EMBL/GenBank/DDBJ databases">
        <title>WGS assembly of Ceratodon purpureus strain R40.</title>
        <authorList>
            <person name="Carey S.B."/>
            <person name="Jenkins J."/>
            <person name="Shu S."/>
            <person name="Lovell J.T."/>
            <person name="Sreedasyam A."/>
            <person name="Maumus F."/>
            <person name="Tiley G.P."/>
            <person name="Fernandez-Pozo N."/>
            <person name="Barry K."/>
            <person name="Chen C."/>
            <person name="Wang M."/>
            <person name="Lipzen A."/>
            <person name="Daum C."/>
            <person name="Saski C.A."/>
            <person name="Payton A.C."/>
            <person name="Mcbreen J.C."/>
            <person name="Conrad R.E."/>
            <person name="Kollar L.M."/>
            <person name="Olsson S."/>
            <person name="Huttunen S."/>
            <person name="Landis J.B."/>
            <person name="Wickett N.J."/>
            <person name="Johnson M.G."/>
            <person name="Rensing S.A."/>
            <person name="Grimwood J."/>
            <person name="Schmutz J."/>
            <person name="Mcdaniel S.F."/>
        </authorList>
    </citation>
    <scope>NUCLEOTIDE SEQUENCE</scope>
    <source>
        <strain evidence="1">R40</strain>
    </source>
</reference>
<proteinExistence type="predicted"/>
<name>A0A8T0HZZ3_CERPU</name>
<evidence type="ECO:0000313" key="1">
    <source>
        <dbReference type="EMBL" id="KAG0576750.1"/>
    </source>
</evidence>
<dbReference type="AlphaFoldDB" id="A0A8T0HZZ3"/>
<dbReference type="EMBL" id="CM026425">
    <property type="protein sequence ID" value="KAG0576750.1"/>
    <property type="molecule type" value="Genomic_DNA"/>
</dbReference>
<protein>
    <submittedName>
        <fullName evidence="1">Uncharacterized protein</fullName>
    </submittedName>
</protein>
<comment type="caution">
    <text evidence="1">The sequence shown here is derived from an EMBL/GenBank/DDBJ whole genome shotgun (WGS) entry which is preliminary data.</text>
</comment>
<dbReference type="Proteomes" id="UP000822688">
    <property type="component" value="Chromosome 5"/>
</dbReference>
<evidence type="ECO:0000313" key="2">
    <source>
        <dbReference type="Proteomes" id="UP000822688"/>
    </source>
</evidence>
<gene>
    <name evidence="1" type="ORF">KC19_5G105000</name>
</gene>
<keyword evidence="2" id="KW-1185">Reference proteome</keyword>
<organism evidence="1 2">
    <name type="scientific">Ceratodon purpureus</name>
    <name type="common">Fire moss</name>
    <name type="synonym">Dicranum purpureum</name>
    <dbReference type="NCBI Taxonomy" id="3225"/>
    <lineage>
        <taxon>Eukaryota</taxon>
        <taxon>Viridiplantae</taxon>
        <taxon>Streptophyta</taxon>
        <taxon>Embryophyta</taxon>
        <taxon>Bryophyta</taxon>
        <taxon>Bryophytina</taxon>
        <taxon>Bryopsida</taxon>
        <taxon>Dicranidae</taxon>
        <taxon>Pseudoditrichales</taxon>
        <taxon>Ditrichaceae</taxon>
        <taxon>Ceratodon</taxon>
    </lineage>
</organism>
<sequence>MELINLVVCVGMHPSLGLPAGAQVVNGVECPHQLIWQWRL</sequence>